<evidence type="ECO:0000313" key="1">
    <source>
        <dbReference type="EMBL" id="GGM51866.1"/>
    </source>
</evidence>
<name>A0A8H9GRA3_9DEIO</name>
<gene>
    <name evidence="1" type="ORF">GCM10008956_29880</name>
</gene>
<evidence type="ECO:0000313" key="2">
    <source>
        <dbReference type="Proteomes" id="UP000600547"/>
    </source>
</evidence>
<dbReference type="Proteomes" id="UP000600547">
    <property type="component" value="Unassembled WGS sequence"/>
</dbReference>
<reference evidence="2" key="1">
    <citation type="journal article" date="2019" name="Int. J. Syst. Evol. Microbiol.">
        <title>The Global Catalogue of Microorganisms (GCM) 10K type strain sequencing project: providing services to taxonomists for standard genome sequencing and annotation.</title>
        <authorList>
            <consortium name="The Broad Institute Genomics Platform"/>
            <consortium name="The Broad Institute Genome Sequencing Center for Infectious Disease"/>
            <person name="Wu L."/>
            <person name="Ma J."/>
        </authorList>
    </citation>
    <scope>NUCLEOTIDE SEQUENCE [LARGE SCALE GENOMIC DNA]</scope>
    <source>
        <strain evidence="2">JCM 31047</strain>
    </source>
</reference>
<keyword evidence="2" id="KW-1185">Reference proteome</keyword>
<sequence length="75" mass="8657">MEIYAFGDCTCASTDFIDETLFRNILREDLEHYGSMDFLTFQGNVLSSMIRIGLITKEARPLAYYAILDLLIRKL</sequence>
<dbReference type="EMBL" id="BMQG01000011">
    <property type="protein sequence ID" value="GGM51866.1"/>
    <property type="molecule type" value="Genomic_DNA"/>
</dbReference>
<accession>A0A8H9GRA3</accession>
<comment type="caution">
    <text evidence="1">The sequence shown here is derived from an EMBL/GenBank/DDBJ whole genome shotgun (WGS) entry which is preliminary data.</text>
</comment>
<proteinExistence type="predicted"/>
<organism evidence="1 2">
    <name type="scientific">Deinococcus arenae</name>
    <dbReference type="NCBI Taxonomy" id="1452751"/>
    <lineage>
        <taxon>Bacteria</taxon>
        <taxon>Thermotogati</taxon>
        <taxon>Deinococcota</taxon>
        <taxon>Deinococci</taxon>
        <taxon>Deinococcales</taxon>
        <taxon>Deinococcaceae</taxon>
        <taxon>Deinococcus</taxon>
    </lineage>
</organism>
<dbReference type="RefSeq" id="WP_189062568.1">
    <property type="nucleotide sequence ID" value="NZ_BMQG01000011.1"/>
</dbReference>
<dbReference type="AlphaFoldDB" id="A0A8H9GRA3"/>
<protein>
    <submittedName>
        <fullName evidence="1">Uncharacterized protein</fullName>
    </submittedName>
</protein>